<comment type="cofactor">
    <cofactor evidence="6">
        <name>Zn(2+)</name>
        <dbReference type="ChEBI" id="CHEBI:29105"/>
    </cofactor>
    <text evidence="6">Binds 1 zinc ion per subunit.</text>
</comment>
<reference evidence="9 10" key="1">
    <citation type="submission" date="2021-03" db="EMBL/GenBank/DDBJ databases">
        <title>Flavobacterium Flabelliformis Sp. Nov. And Flavobacterium Geliluteum Sp. Nov., Two Novel Multidrug Resistant Psychrophilic Species Isolated From Antarctica.</title>
        <authorList>
            <person name="Kralova S."/>
            <person name="Busse H.J."/>
            <person name="Bezdicek M."/>
            <person name="Nykrynova M."/>
            <person name="Kroupova E."/>
            <person name="Krsek D."/>
            <person name="Sedlacek I."/>
        </authorList>
    </citation>
    <scope>NUCLEOTIDE SEQUENCE [LARGE SCALE GENOMIC DNA]</scope>
    <source>
        <strain evidence="9 10">P4023</strain>
    </source>
</reference>
<dbReference type="Pfam" id="PF01435">
    <property type="entry name" value="Peptidase_M48"/>
    <property type="match status" value="1"/>
</dbReference>
<dbReference type="InterPro" id="IPR001915">
    <property type="entry name" value="Peptidase_M48"/>
</dbReference>
<dbReference type="Proteomes" id="UP000674217">
    <property type="component" value="Unassembled WGS sequence"/>
</dbReference>
<keyword evidence="7" id="KW-0472">Membrane</keyword>
<keyword evidence="1 6" id="KW-0645">Protease</keyword>
<evidence type="ECO:0000256" key="4">
    <source>
        <dbReference type="ARBA" id="ARBA00022833"/>
    </source>
</evidence>
<evidence type="ECO:0000256" key="2">
    <source>
        <dbReference type="ARBA" id="ARBA00022723"/>
    </source>
</evidence>
<comment type="similarity">
    <text evidence="6">Belongs to the peptidase M48 family.</text>
</comment>
<accession>A0ABS5CRM3</accession>
<keyword evidence="2" id="KW-0479">Metal-binding</keyword>
<proteinExistence type="inferred from homology"/>
<dbReference type="PANTHER" id="PTHR22726:SF1">
    <property type="entry name" value="METALLOENDOPEPTIDASE OMA1, MITOCHONDRIAL"/>
    <property type="match status" value="1"/>
</dbReference>
<keyword evidence="7" id="KW-1133">Transmembrane helix</keyword>
<keyword evidence="3 6" id="KW-0378">Hydrolase</keyword>
<dbReference type="Gene3D" id="3.30.2010.10">
    <property type="entry name" value="Metalloproteases ('zincins'), catalytic domain"/>
    <property type="match status" value="1"/>
</dbReference>
<sequence>MNEEAIAIFYDGNSSVPQNIIIYLNKSKGTFLFETATGIKKEWFVKDVVIENQKIGIQMHYQSKEALEIVKITDATFIHLIKDYRKQKGHIGWYEQLINSGFKTHALFALIIFGLIGLTYFYAIPWVGEKAVAIVPESYDNTLGESFRENNMLFSQVDTTKTKSLNAFAKELQLNNSKPLRFIFVKEDIVNAFALPDGTIVVYSGIVDKMKDYDELVALLGHESSHVNNRHGMKMLCRNLSGYLFISAILGDANGVMAIIGGNVNSLQSLSFSRKFEQEADLEGFKIMTQNQVNPKGMSALFDRLKSKNNLSLPQFLSSHPITEERIKFSNKLIAEKKYAVRENEKLAILFDQLKQ</sequence>
<keyword evidence="4 6" id="KW-0862">Zinc</keyword>
<evidence type="ECO:0000256" key="1">
    <source>
        <dbReference type="ARBA" id="ARBA00022670"/>
    </source>
</evidence>
<feature type="domain" description="Peptidase M48" evidence="8">
    <location>
        <begin position="165"/>
        <end position="329"/>
    </location>
</feature>
<evidence type="ECO:0000256" key="7">
    <source>
        <dbReference type="SAM" id="Phobius"/>
    </source>
</evidence>
<gene>
    <name evidence="9" type="ORF">J3S90_05575</name>
</gene>
<evidence type="ECO:0000256" key="3">
    <source>
        <dbReference type="ARBA" id="ARBA00022801"/>
    </source>
</evidence>
<comment type="caution">
    <text evidence="9">The sequence shown here is derived from an EMBL/GenBank/DDBJ whole genome shotgun (WGS) entry which is preliminary data.</text>
</comment>
<evidence type="ECO:0000256" key="5">
    <source>
        <dbReference type="ARBA" id="ARBA00023049"/>
    </source>
</evidence>
<evidence type="ECO:0000313" key="10">
    <source>
        <dbReference type="Proteomes" id="UP000674217"/>
    </source>
</evidence>
<feature type="transmembrane region" description="Helical" evidence="7">
    <location>
        <begin position="106"/>
        <end position="128"/>
    </location>
</feature>
<dbReference type="PANTHER" id="PTHR22726">
    <property type="entry name" value="METALLOENDOPEPTIDASE OMA1"/>
    <property type="match status" value="1"/>
</dbReference>
<evidence type="ECO:0000313" key="9">
    <source>
        <dbReference type="EMBL" id="MBP4141268.1"/>
    </source>
</evidence>
<dbReference type="RefSeq" id="WP_210645328.1">
    <property type="nucleotide sequence ID" value="NZ_JAGFBU010000001.1"/>
</dbReference>
<organism evidence="9 10">
    <name type="scientific">Flavobacterium flabelliforme</name>
    <dbReference type="NCBI Taxonomy" id="2816119"/>
    <lineage>
        <taxon>Bacteria</taxon>
        <taxon>Pseudomonadati</taxon>
        <taxon>Bacteroidota</taxon>
        <taxon>Flavobacteriia</taxon>
        <taxon>Flavobacteriales</taxon>
        <taxon>Flavobacteriaceae</taxon>
        <taxon>Flavobacterium</taxon>
    </lineage>
</organism>
<dbReference type="CDD" id="cd07332">
    <property type="entry name" value="M48C_Oma1_like"/>
    <property type="match status" value="1"/>
</dbReference>
<evidence type="ECO:0000256" key="6">
    <source>
        <dbReference type="RuleBase" id="RU003983"/>
    </source>
</evidence>
<dbReference type="EMBL" id="JAGFBU010000001">
    <property type="protein sequence ID" value="MBP4141268.1"/>
    <property type="molecule type" value="Genomic_DNA"/>
</dbReference>
<protein>
    <submittedName>
        <fullName evidence="9">M48 family metallopeptidase</fullName>
    </submittedName>
</protein>
<keyword evidence="5 6" id="KW-0482">Metalloprotease</keyword>
<name>A0ABS5CRM3_9FLAO</name>
<keyword evidence="10" id="KW-1185">Reference proteome</keyword>
<keyword evidence="7" id="KW-0812">Transmembrane</keyword>
<dbReference type="InterPro" id="IPR051156">
    <property type="entry name" value="Mito/Outer_Membr_Metalloprot"/>
</dbReference>
<evidence type="ECO:0000259" key="8">
    <source>
        <dbReference type="Pfam" id="PF01435"/>
    </source>
</evidence>